<evidence type="ECO:0000313" key="2">
    <source>
        <dbReference type="Proteomes" id="UP000583266"/>
    </source>
</evidence>
<comment type="caution">
    <text evidence="1">The sequence shown here is derived from an EMBL/GenBank/DDBJ whole genome shotgun (WGS) entry which is preliminary data.</text>
</comment>
<accession>A0A848GU84</accession>
<reference evidence="1 2" key="1">
    <citation type="submission" date="2020-04" db="EMBL/GenBank/DDBJ databases">
        <title>Chitinophaga sp. G-6-1-13 sp. nov., isolated from soil.</title>
        <authorList>
            <person name="Dahal R.H."/>
            <person name="Chaudhary D.K."/>
        </authorList>
    </citation>
    <scope>NUCLEOTIDE SEQUENCE [LARGE SCALE GENOMIC DNA]</scope>
    <source>
        <strain evidence="1 2">G-6-1-13</strain>
    </source>
</reference>
<name>A0A848GU84_9BACT</name>
<dbReference type="EMBL" id="JABBGC010000003">
    <property type="protein sequence ID" value="NML40200.1"/>
    <property type="molecule type" value="Genomic_DNA"/>
</dbReference>
<dbReference type="AlphaFoldDB" id="A0A848GU84"/>
<evidence type="ECO:0000313" key="1">
    <source>
        <dbReference type="EMBL" id="NML40200.1"/>
    </source>
</evidence>
<dbReference type="RefSeq" id="WP_169227312.1">
    <property type="nucleotide sequence ID" value="NZ_JABBGC010000003.1"/>
</dbReference>
<organism evidence="1 2">
    <name type="scientific">Chitinophaga fulva</name>
    <dbReference type="NCBI Taxonomy" id="2728842"/>
    <lineage>
        <taxon>Bacteria</taxon>
        <taxon>Pseudomonadati</taxon>
        <taxon>Bacteroidota</taxon>
        <taxon>Chitinophagia</taxon>
        <taxon>Chitinophagales</taxon>
        <taxon>Chitinophagaceae</taxon>
        <taxon>Chitinophaga</taxon>
    </lineage>
</organism>
<gene>
    <name evidence="1" type="ORF">HHL17_23575</name>
</gene>
<proteinExistence type="predicted"/>
<protein>
    <submittedName>
        <fullName evidence="1">Uncharacterized protein</fullName>
    </submittedName>
</protein>
<sequence length="288" mass="33301">MQNLISMPRDLQIKGSMQALFQVRTSAYTRLRETAVENASQRHLQVSWEDMDNGRQLITCQVVREKLELDSSCYHLEYIIKAISAVTRYVAFYVDDQQQVTGIANMPDIHEAWMEAKAGLWADYKGTEIQQLTEGYDNRFGNEKALLDDLLQYNLHGLFLNRINTAYPFSGERQYHKQYNAVFNQAPLPVTETRRILERRSATDPLRVQVTGSLNETQLNTTAIGQYLFETLEMPASEEAELLLEQYQGDYLLHHNSHVPVKADLKYRLTIGQDYVRKVAFRIDLLES</sequence>
<keyword evidence="2" id="KW-1185">Reference proteome</keyword>
<dbReference type="Proteomes" id="UP000583266">
    <property type="component" value="Unassembled WGS sequence"/>
</dbReference>